<dbReference type="GO" id="GO:0003677">
    <property type="term" value="F:DNA binding"/>
    <property type="evidence" value="ECO:0007669"/>
    <property type="project" value="InterPro"/>
</dbReference>
<dbReference type="InterPro" id="IPR023211">
    <property type="entry name" value="DNA_pol_palm_dom_sf"/>
</dbReference>
<evidence type="ECO:0000259" key="19">
    <source>
        <dbReference type="Pfam" id="PF24055"/>
    </source>
</evidence>
<dbReference type="InterPro" id="IPR036397">
    <property type="entry name" value="RNaseH_sf"/>
</dbReference>
<comment type="cofactor">
    <cofactor evidence="1">
        <name>[4Fe-4S] cluster</name>
        <dbReference type="ChEBI" id="CHEBI:49883"/>
    </cofactor>
</comment>
<evidence type="ECO:0000256" key="14">
    <source>
        <dbReference type="ARBA" id="ARBA00049244"/>
    </source>
</evidence>
<keyword evidence="6" id="KW-0548">Nucleotidyltransferase</keyword>
<feature type="domain" description="DNA polymerase zeta catalytic subunit N-terminal" evidence="20">
    <location>
        <begin position="8"/>
        <end position="61"/>
    </location>
</feature>
<evidence type="ECO:0000259" key="16">
    <source>
        <dbReference type="Pfam" id="PF00136"/>
    </source>
</evidence>
<dbReference type="Gene3D" id="3.30.420.10">
    <property type="entry name" value="Ribonuclease H-like superfamily/Ribonuclease H"/>
    <property type="match status" value="1"/>
</dbReference>
<dbReference type="EnsemblMetazoa" id="GBRI013015-RA">
    <property type="protein sequence ID" value="GBRI013015-PA"/>
    <property type="gene ID" value="GBRI013015"/>
</dbReference>
<evidence type="ECO:0000256" key="15">
    <source>
        <dbReference type="SAM" id="MobiDB-lite"/>
    </source>
</evidence>
<dbReference type="FunFam" id="3.30.420.10:FF:000024">
    <property type="entry name" value="DNA polymerase zeta catalytic subunit"/>
    <property type="match status" value="1"/>
</dbReference>
<sequence length="2109" mass="242163">MSRSEEIFSLRLVIADFYMEKPVRDLDTCYSEFRGKQIKRVPIIRIFGSTAQGQKCCMHIHGVFPYFYIPYEQKEFESINKAIYQIAMNLDKAINISLGQGSSETHHVFKVQLVKGIPFYGYHRKEHHYLKIYMYNPRFIRRAAGMLQNGVILNKVFQPHESHVPYILQFMIDYNLYGMSFIHMPLDIVKFRRATDMEIIPFKDLSDKQILDCNLVKKLANCALEVDILAIFILNRFQLLHKSDTSKHTNPGIESIWHDEKIRRQKMFETWEQEQKEVPPLEIPPTQDRPPVKITENEEFYRTALLSKLGSRNSISSNSGILTDQSSNSLLFSNTALASNSAKRKFNLSKLIQNAVYPEECTQPDNIVNASFVENHLSSKHNIIQERLNANNVKRDHAAEKEEHDSNSNVLMDETVIDEELLMNLTQNHPIAFDATLRQEDLELLDVLEQLETSDNNNKIDLDSTLAPLTQNDSNPLLSSQSLDKEIANGKNADISVEEEEENVHDFSIALESLDDLILKLTQNQKSSNEEILPQIDGTDDMQTTPKKSLISSISARNDRSPKTPKRRRLTMTSPQRSPRTPKTLHKYAPLPLVITSLSTGKKVFTNSLNETTPLKENGKEKVDRPLPCKRLTLTEMRRKSISEVGEVLKNAATTLKKVQTKHKIVEDVTINSQKKQPLGNENNFKEVLNQKSAKTTDIDSDISEVIECSDDEMKKVNRTSFIKRLKKKRKKKINKLRNVTHKEALALVINSNSTVVKKANCKQCSVRLKRIKINGSTLCLKRCKSEIDDVPKGITKPLSLTSKNTIKESLRNCRVRLKRLQVDPITLQLKNESRTDIVDIGRFLKNSIKQVTQSPNLSIIDTYNEFSTDNVDDDDPHDIISFYENSFFTQSPSLFTQDSSPVISQNKCLSYIMPPVKLSNITKALLPITNDLITITPVDLPPTTEMVSEGCLKLRLPEYEFQRPFYSNPDDITKHKEVGFTILHIPGNKLNDLQEFESVLKIDGITKWRRNKLHEIGGVEMLNKYRTALQIREYCADERVVTIIPQMKAPTKHEVKLWLKAREFLKGKEEIITDKLVDEDSPIKIRRQKITMMFKAEEGNESDDSNNSLDYTTRSLTMTPLTPATPLINDNTDNKVKNLQKDFTPVSSRAKQIESNKSKRLKLKPLRKRFSLRRKLEEILDKKQNAKSDNDNDNDNDNQEITISQTTSESSISSQTILAELERSSFRREVQKETLQSQTDSTDLSNHYDFKVALENLQQAKADVEYTYLTILTLEVFVPTRGDLFPNPEIDAIRCIFYAIENSIPNDQLDVSNKLPRKSCGYIIVRDEYDLLERENFKHGLDIDIEVTLTENEIEALEALLRLCHRWDPDIYAGYEIEMSSWGFVMERAKYLCINIVPLLSRVPTQKVRDFIDEDNEQLTDLDVEMKLCGRILLDVWRLMRSEIALTSYTFENVMYHILHKRCPWHSYRSLTEWFSSPCSRWIVLEYYLERVRGTLILLDQLDLIGRTSEMAKLMGIQFYEVLSRGSQFRVESMMLRIAKPKNLVPLSPSVQQRAHMRAPEYLPLIMEPQSRFYSDPLIVLDFQSLYPSVIIAYNYCFSTCLGRVEHLGQSLPFEFGASQLRVSPSMLRKLIDRDLVTISPCGVVFVKSSVREGILPRMLTEILNTRQMVKQSMKLYKSNSALQRVLHSRQLGLKLMANVTYGYTAANFSGRMPSVEVGDSVVAKGREALERAIKMVDTNEKWNVKVVYGDTDSMFVLVPGRNREEAFRIGTEIAETVTQQNPHPVKLKLEKVYQPCILQTKKRYVGYMYETVEQKEPIYEAKGIETVRRDGCPKVAKMLEKVLRILFETADVSQVKQYVCRQFTKLLSGRANLQDLIFAKEFRGLKGYKPNACVPALEMTRKWLQTDPRRIPRRGERVPFIIINGPPGVPLIRLVRHPHEILNDEGFKINAVYYITKAIIAPLNRCLLLIGADVNEFASLPRKVLLTPALSTANELIVHEYDKAKKSTISQFFSTTNCVLDCGRQTNQGVCLKCAQNAQRSVSVLQMKISKIERGFLTTQQICQSCCGRVGDINCQSLDCPVVFMSEIKRRDLKQVTYFRKLLEEKF</sequence>
<evidence type="ECO:0000313" key="21">
    <source>
        <dbReference type="EnsemblMetazoa" id="GBRI013015-PA"/>
    </source>
</evidence>
<dbReference type="VEuPathDB" id="VectorBase:GBRI013015"/>
<dbReference type="InterPro" id="IPR006172">
    <property type="entry name" value="DNA-dir_DNA_pol_B"/>
</dbReference>
<dbReference type="FunFam" id="1.10.132.60:FF:000005">
    <property type="entry name" value="Putative DNA polymerase zeta catalytic subunit"/>
    <property type="match status" value="1"/>
</dbReference>
<dbReference type="GO" id="GO:0051536">
    <property type="term" value="F:iron-sulfur cluster binding"/>
    <property type="evidence" value="ECO:0007669"/>
    <property type="project" value="UniProtKB-KW"/>
</dbReference>
<evidence type="ECO:0000256" key="9">
    <source>
        <dbReference type="ARBA" id="ARBA00022833"/>
    </source>
</evidence>
<comment type="catalytic activity">
    <reaction evidence="14">
        <text>DNA(n) + a 2'-deoxyribonucleoside 5'-triphosphate = DNA(n+1) + diphosphate</text>
        <dbReference type="Rhea" id="RHEA:22508"/>
        <dbReference type="Rhea" id="RHEA-COMP:17339"/>
        <dbReference type="Rhea" id="RHEA-COMP:17340"/>
        <dbReference type="ChEBI" id="CHEBI:33019"/>
        <dbReference type="ChEBI" id="CHEBI:61560"/>
        <dbReference type="ChEBI" id="CHEBI:173112"/>
        <dbReference type="EC" id="2.7.7.7"/>
    </reaction>
</comment>
<dbReference type="SUPFAM" id="SSF56672">
    <property type="entry name" value="DNA/RNA polymerases"/>
    <property type="match status" value="1"/>
</dbReference>
<dbReference type="InterPro" id="IPR012337">
    <property type="entry name" value="RNaseH-like_sf"/>
</dbReference>
<dbReference type="InterPro" id="IPR025687">
    <property type="entry name" value="Znf-C4pol"/>
</dbReference>
<name>A0A1A9WBB1_9MUSC</name>
<evidence type="ECO:0000259" key="17">
    <source>
        <dbReference type="Pfam" id="PF03104"/>
    </source>
</evidence>
<dbReference type="Pfam" id="PF24065">
    <property type="entry name" value="REV3_N"/>
    <property type="match status" value="1"/>
</dbReference>
<dbReference type="GO" id="GO:0003887">
    <property type="term" value="F:DNA-directed DNA polymerase activity"/>
    <property type="evidence" value="ECO:0007669"/>
    <property type="project" value="UniProtKB-KW"/>
</dbReference>
<keyword evidence="8" id="KW-0227">DNA damage</keyword>
<dbReference type="GO" id="GO:0005634">
    <property type="term" value="C:nucleus"/>
    <property type="evidence" value="ECO:0007669"/>
    <property type="project" value="TreeGrafter"/>
</dbReference>
<keyword evidence="10" id="KW-0239">DNA-directed DNA polymerase</keyword>
<evidence type="ECO:0000259" key="20">
    <source>
        <dbReference type="Pfam" id="PF24065"/>
    </source>
</evidence>
<feature type="domain" description="DNA-directed DNA polymerase family B multifunctional" evidence="16">
    <location>
        <begin position="1519"/>
        <end position="1969"/>
    </location>
</feature>
<dbReference type="Pfam" id="PF24055">
    <property type="entry name" value="POL3_N"/>
    <property type="match status" value="1"/>
</dbReference>
<reference evidence="21" key="2">
    <citation type="submission" date="2020-05" db="UniProtKB">
        <authorList>
            <consortium name="EnsemblMetazoa"/>
        </authorList>
    </citation>
    <scope>IDENTIFICATION</scope>
    <source>
        <strain evidence="21">IAEA</strain>
    </source>
</reference>
<evidence type="ECO:0000256" key="6">
    <source>
        <dbReference type="ARBA" id="ARBA00022695"/>
    </source>
</evidence>
<evidence type="ECO:0000256" key="10">
    <source>
        <dbReference type="ARBA" id="ARBA00022932"/>
    </source>
</evidence>
<dbReference type="Proteomes" id="UP000091820">
    <property type="component" value="Unassembled WGS sequence"/>
</dbReference>
<dbReference type="Gene3D" id="1.10.132.60">
    <property type="entry name" value="DNA polymerase family B, C-terminal domain"/>
    <property type="match status" value="1"/>
</dbReference>
<dbReference type="GO" id="GO:0016035">
    <property type="term" value="C:zeta DNA polymerase complex"/>
    <property type="evidence" value="ECO:0007669"/>
    <property type="project" value="InterPro"/>
</dbReference>
<feature type="domain" description="C4-type zinc-finger of DNA polymerase delta" evidence="18">
    <location>
        <begin position="2022"/>
        <end position="2087"/>
    </location>
</feature>
<dbReference type="Pfam" id="PF00136">
    <property type="entry name" value="DNA_pol_B"/>
    <property type="match status" value="1"/>
</dbReference>
<dbReference type="InterPro" id="IPR056435">
    <property type="entry name" value="DPOD/Z_N"/>
</dbReference>
<feature type="region of interest" description="Disordered" evidence="15">
    <location>
        <begin position="530"/>
        <end position="584"/>
    </location>
</feature>
<dbReference type="PANTHER" id="PTHR45812">
    <property type="entry name" value="DNA POLYMERASE ZETA CATALYTIC SUBUNIT"/>
    <property type="match status" value="1"/>
</dbReference>
<keyword evidence="9" id="KW-0862">Zinc</keyword>
<feature type="compositionally biased region" description="Low complexity" evidence="15">
    <location>
        <begin position="1200"/>
        <end position="1216"/>
    </location>
</feature>
<dbReference type="GO" id="GO:0000724">
    <property type="term" value="P:double-strand break repair via homologous recombination"/>
    <property type="evidence" value="ECO:0007669"/>
    <property type="project" value="TreeGrafter"/>
</dbReference>
<evidence type="ECO:0000256" key="2">
    <source>
        <dbReference type="ARBA" id="ARBA00005755"/>
    </source>
</evidence>
<dbReference type="Gene3D" id="1.10.287.690">
    <property type="entry name" value="Helix hairpin bin"/>
    <property type="match status" value="1"/>
</dbReference>
<dbReference type="InterPro" id="IPR042087">
    <property type="entry name" value="DNA_pol_B_thumb"/>
</dbReference>
<dbReference type="InterPro" id="IPR056447">
    <property type="entry name" value="REV3_N"/>
</dbReference>
<dbReference type="Pfam" id="PF14260">
    <property type="entry name" value="zf-C4pol"/>
    <property type="match status" value="1"/>
</dbReference>
<accession>A0A1A9WBB1</accession>
<dbReference type="GO" id="GO:0046872">
    <property type="term" value="F:metal ion binding"/>
    <property type="evidence" value="ECO:0007669"/>
    <property type="project" value="UniProtKB-KW"/>
</dbReference>
<dbReference type="Gene3D" id="3.30.342.10">
    <property type="entry name" value="DNA Polymerase, chain B, domain 1"/>
    <property type="match status" value="1"/>
</dbReference>
<organism evidence="21 22">
    <name type="scientific">Glossina brevipalpis</name>
    <dbReference type="NCBI Taxonomy" id="37001"/>
    <lineage>
        <taxon>Eukaryota</taxon>
        <taxon>Metazoa</taxon>
        <taxon>Ecdysozoa</taxon>
        <taxon>Arthropoda</taxon>
        <taxon>Hexapoda</taxon>
        <taxon>Insecta</taxon>
        <taxon>Pterygota</taxon>
        <taxon>Neoptera</taxon>
        <taxon>Endopterygota</taxon>
        <taxon>Diptera</taxon>
        <taxon>Brachycera</taxon>
        <taxon>Muscomorpha</taxon>
        <taxon>Hippoboscoidea</taxon>
        <taxon>Glossinidae</taxon>
        <taxon>Glossina</taxon>
    </lineage>
</organism>
<keyword evidence="5" id="KW-0808">Transferase</keyword>
<dbReference type="InterPro" id="IPR030559">
    <property type="entry name" value="PolZ_Rev3"/>
</dbReference>
<reference evidence="22" key="1">
    <citation type="submission" date="2014-03" db="EMBL/GenBank/DDBJ databases">
        <authorList>
            <person name="Aksoy S."/>
            <person name="Warren W."/>
            <person name="Wilson R.K."/>
        </authorList>
    </citation>
    <scope>NUCLEOTIDE SEQUENCE [LARGE SCALE GENOMIC DNA]</scope>
    <source>
        <strain evidence="22">IAEA</strain>
    </source>
</reference>
<dbReference type="InterPro" id="IPR043502">
    <property type="entry name" value="DNA/RNA_pol_sf"/>
</dbReference>
<keyword evidence="11" id="KW-0408">Iron</keyword>
<evidence type="ECO:0000256" key="5">
    <source>
        <dbReference type="ARBA" id="ARBA00022679"/>
    </source>
</evidence>
<dbReference type="InterPro" id="IPR006134">
    <property type="entry name" value="DNA-dir_DNA_pol_B_multi_dom"/>
</dbReference>
<evidence type="ECO:0000256" key="8">
    <source>
        <dbReference type="ARBA" id="ARBA00022763"/>
    </source>
</evidence>
<feature type="compositionally biased region" description="Polar residues" evidence="15">
    <location>
        <begin position="541"/>
        <end position="556"/>
    </location>
</feature>
<comment type="similarity">
    <text evidence="2">Belongs to the DNA polymerase type-B family.</text>
</comment>
<evidence type="ECO:0000259" key="18">
    <source>
        <dbReference type="Pfam" id="PF14260"/>
    </source>
</evidence>
<feature type="domain" description="DNA polymerase delta/zeta catalytic subunit N-terminal" evidence="19">
    <location>
        <begin position="62"/>
        <end position="140"/>
    </location>
</feature>
<dbReference type="SUPFAM" id="SSF53098">
    <property type="entry name" value="Ribonuclease H-like"/>
    <property type="match status" value="1"/>
</dbReference>
<evidence type="ECO:0000256" key="3">
    <source>
        <dbReference type="ARBA" id="ARBA00012417"/>
    </source>
</evidence>
<dbReference type="SMART" id="SM00486">
    <property type="entry name" value="POLBc"/>
    <property type="match status" value="1"/>
</dbReference>
<dbReference type="Gene3D" id="3.90.1600.10">
    <property type="entry name" value="Palm domain of DNA polymerase"/>
    <property type="match status" value="1"/>
</dbReference>
<dbReference type="InterPro" id="IPR017964">
    <property type="entry name" value="DNA-dir_DNA_pol_B_CS"/>
</dbReference>
<dbReference type="FunFam" id="3.30.342.10:FF:000002">
    <property type="entry name" value="DNA polymerase zeta catalytic subunit isoform X1"/>
    <property type="match status" value="1"/>
</dbReference>
<evidence type="ECO:0000256" key="1">
    <source>
        <dbReference type="ARBA" id="ARBA00001966"/>
    </source>
</evidence>
<feature type="domain" description="DNA-directed DNA polymerase family B exonuclease" evidence="17">
    <location>
        <begin position="1247"/>
        <end position="1455"/>
    </location>
</feature>
<keyword evidence="22" id="KW-1185">Reference proteome</keyword>
<feature type="compositionally biased region" description="Polar residues" evidence="15">
    <location>
        <begin position="571"/>
        <end position="581"/>
    </location>
</feature>
<dbReference type="PRINTS" id="PR00106">
    <property type="entry name" value="DNAPOLB"/>
</dbReference>
<dbReference type="CDD" id="cd05778">
    <property type="entry name" value="DNA_polB_zeta_exo"/>
    <property type="match status" value="1"/>
</dbReference>
<proteinExistence type="inferred from homology"/>
<evidence type="ECO:0000256" key="13">
    <source>
        <dbReference type="ARBA" id="ARBA00023204"/>
    </source>
</evidence>
<keyword evidence="12" id="KW-0411">Iron-sulfur</keyword>
<evidence type="ECO:0000256" key="11">
    <source>
        <dbReference type="ARBA" id="ARBA00023004"/>
    </source>
</evidence>
<protein>
    <recommendedName>
        <fullName evidence="4">DNA polymerase zeta catalytic subunit</fullName>
        <ecNumber evidence="3">2.7.7.7</ecNumber>
    </recommendedName>
</protein>
<dbReference type="EC" id="2.7.7.7" evidence="3"/>
<keyword evidence="7" id="KW-0479">Metal-binding</keyword>
<dbReference type="PANTHER" id="PTHR45812:SF1">
    <property type="entry name" value="DNA POLYMERASE ZETA CATALYTIC SUBUNIT"/>
    <property type="match status" value="1"/>
</dbReference>
<feature type="compositionally biased region" description="Basic and acidic residues" evidence="15">
    <location>
        <begin position="1182"/>
        <end position="1191"/>
    </location>
</feature>
<dbReference type="CDD" id="cd05534">
    <property type="entry name" value="POLBc_zeta"/>
    <property type="match status" value="1"/>
</dbReference>
<dbReference type="PROSITE" id="PS00116">
    <property type="entry name" value="DNA_POLYMERASE_B"/>
    <property type="match status" value="1"/>
</dbReference>
<evidence type="ECO:0000313" key="22">
    <source>
        <dbReference type="Proteomes" id="UP000091820"/>
    </source>
</evidence>
<evidence type="ECO:0000256" key="7">
    <source>
        <dbReference type="ARBA" id="ARBA00022723"/>
    </source>
</evidence>
<dbReference type="FunFam" id="1.10.287.690:FF:000002">
    <property type="entry name" value="DNA polymerase zeta"/>
    <property type="match status" value="1"/>
</dbReference>
<keyword evidence="13" id="KW-0234">DNA repair</keyword>
<dbReference type="GO" id="GO:0000166">
    <property type="term" value="F:nucleotide binding"/>
    <property type="evidence" value="ECO:0007669"/>
    <property type="project" value="InterPro"/>
</dbReference>
<feature type="region of interest" description="Disordered" evidence="15">
    <location>
        <begin position="1182"/>
        <end position="1216"/>
    </location>
</feature>
<dbReference type="InterPro" id="IPR006133">
    <property type="entry name" value="DNA-dir_DNA_pol_B_exonuc"/>
</dbReference>
<dbReference type="Pfam" id="PF03104">
    <property type="entry name" value="DNA_pol_B_exo1"/>
    <property type="match status" value="1"/>
</dbReference>
<evidence type="ECO:0000256" key="4">
    <source>
        <dbReference type="ARBA" id="ARBA00021589"/>
    </source>
</evidence>
<dbReference type="STRING" id="37001.A0A1A9WBB1"/>
<evidence type="ECO:0000256" key="12">
    <source>
        <dbReference type="ARBA" id="ARBA00023014"/>
    </source>
</evidence>
<dbReference type="GO" id="GO:0019985">
    <property type="term" value="P:translesion synthesis"/>
    <property type="evidence" value="ECO:0007669"/>
    <property type="project" value="InterPro"/>
</dbReference>